<sequence length="134" mass="15111">MVLWDKHLYSYFQVLQNEILCGGGQGLNSRVTAGHWGGEGGTIDLRGLGEWITVSSIQRYGRPRVKVSCGFFVYYTDNNLPVLFCLLFHPEATTYLRYFVLHSPAAPGSDNLPPLFCPPFHQEAEVPLVFYSRP</sequence>
<accession>A0AAE0XW59</accession>
<dbReference type="EMBL" id="JAWDGP010007534">
    <property type="protein sequence ID" value="KAK3714605.1"/>
    <property type="molecule type" value="Genomic_DNA"/>
</dbReference>
<comment type="caution">
    <text evidence="1">The sequence shown here is derived from an EMBL/GenBank/DDBJ whole genome shotgun (WGS) entry which is preliminary data.</text>
</comment>
<gene>
    <name evidence="1" type="ORF">RRG08_020861</name>
</gene>
<protein>
    <submittedName>
        <fullName evidence="1">Uncharacterized protein</fullName>
    </submittedName>
</protein>
<dbReference type="Proteomes" id="UP001283361">
    <property type="component" value="Unassembled WGS sequence"/>
</dbReference>
<name>A0AAE0XW59_9GAST</name>
<dbReference type="AlphaFoldDB" id="A0AAE0XW59"/>
<keyword evidence="2" id="KW-1185">Reference proteome</keyword>
<proteinExistence type="predicted"/>
<evidence type="ECO:0000313" key="1">
    <source>
        <dbReference type="EMBL" id="KAK3714605.1"/>
    </source>
</evidence>
<reference evidence="1" key="1">
    <citation type="journal article" date="2023" name="G3 (Bethesda)">
        <title>A reference genome for the long-term kleptoplast-retaining sea slug Elysia crispata morphotype clarki.</title>
        <authorList>
            <person name="Eastman K.E."/>
            <person name="Pendleton A.L."/>
            <person name="Shaikh M.A."/>
            <person name="Suttiyut T."/>
            <person name="Ogas R."/>
            <person name="Tomko P."/>
            <person name="Gavelis G."/>
            <person name="Widhalm J.R."/>
            <person name="Wisecaver J.H."/>
        </authorList>
    </citation>
    <scope>NUCLEOTIDE SEQUENCE</scope>
    <source>
        <strain evidence="1">ECLA1</strain>
    </source>
</reference>
<organism evidence="1 2">
    <name type="scientific">Elysia crispata</name>
    <name type="common">lettuce slug</name>
    <dbReference type="NCBI Taxonomy" id="231223"/>
    <lineage>
        <taxon>Eukaryota</taxon>
        <taxon>Metazoa</taxon>
        <taxon>Spiralia</taxon>
        <taxon>Lophotrochozoa</taxon>
        <taxon>Mollusca</taxon>
        <taxon>Gastropoda</taxon>
        <taxon>Heterobranchia</taxon>
        <taxon>Euthyneura</taxon>
        <taxon>Panpulmonata</taxon>
        <taxon>Sacoglossa</taxon>
        <taxon>Placobranchoidea</taxon>
        <taxon>Plakobranchidae</taxon>
        <taxon>Elysia</taxon>
    </lineage>
</organism>
<evidence type="ECO:0000313" key="2">
    <source>
        <dbReference type="Proteomes" id="UP001283361"/>
    </source>
</evidence>